<dbReference type="Proteomes" id="UP000800036">
    <property type="component" value="Unassembled WGS sequence"/>
</dbReference>
<sequence>MRLMHTETLALHELYEASLPPYAILSHTWQDEEVGFQDMVSGKAVTKVGYAKITSACVEARRGNHEWIWIGTCCIDKSPSAELSKAINSMYKWYENSQLCYAYLCDLSANETCPQEQMLEELERSRCWNFVGTEGMLRESISKVTRIDRMCLSDKFRIKFTCVAQKLYWAPMRETTRIEDLAYSLIGIFDVNMTLLYGEGKKAFQRLQGEIIRTSEDLTILAWDVPPRKNICNVDSAPESENDQSMAHQNDEKEL</sequence>
<dbReference type="EMBL" id="ML976692">
    <property type="protein sequence ID" value="KAF1971694.1"/>
    <property type="molecule type" value="Genomic_DNA"/>
</dbReference>
<name>A0A6A5V3T4_9PLEO</name>
<dbReference type="Pfam" id="PF06985">
    <property type="entry name" value="HET"/>
    <property type="match status" value="1"/>
</dbReference>
<evidence type="ECO:0000313" key="4">
    <source>
        <dbReference type="Proteomes" id="UP000800036"/>
    </source>
</evidence>
<feature type="region of interest" description="Disordered" evidence="1">
    <location>
        <begin position="234"/>
        <end position="255"/>
    </location>
</feature>
<dbReference type="AlphaFoldDB" id="A0A6A5V3T4"/>
<proteinExistence type="predicted"/>
<evidence type="ECO:0000256" key="1">
    <source>
        <dbReference type="SAM" id="MobiDB-lite"/>
    </source>
</evidence>
<feature type="domain" description="Heterokaryon incompatibility" evidence="2">
    <location>
        <begin position="22"/>
        <end position="126"/>
    </location>
</feature>
<dbReference type="OrthoDB" id="20872at2759"/>
<evidence type="ECO:0000313" key="3">
    <source>
        <dbReference type="EMBL" id="KAF1971694.1"/>
    </source>
</evidence>
<keyword evidence="4" id="KW-1185">Reference proteome</keyword>
<dbReference type="PANTHER" id="PTHR10622:SF10">
    <property type="entry name" value="HET DOMAIN-CONTAINING PROTEIN"/>
    <property type="match status" value="1"/>
</dbReference>
<accession>A0A6A5V3T4</accession>
<evidence type="ECO:0000259" key="2">
    <source>
        <dbReference type="Pfam" id="PF06985"/>
    </source>
</evidence>
<protein>
    <recommendedName>
        <fullName evidence="2">Heterokaryon incompatibility domain-containing protein</fullName>
    </recommendedName>
</protein>
<dbReference type="InterPro" id="IPR010730">
    <property type="entry name" value="HET"/>
</dbReference>
<gene>
    <name evidence="3" type="ORF">BU23DRAFT_646239</name>
</gene>
<reference evidence="3" key="1">
    <citation type="journal article" date="2020" name="Stud. Mycol.">
        <title>101 Dothideomycetes genomes: a test case for predicting lifestyles and emergence of pathogens.</title>
        <authorList>
            <person name="Haridas S."/>
            <person name="Albert R."/>
            <person name="Binder M."/>
            <person name="Bloem J."/>
            <person name="Labutti K."/>
            <person name="Salamov A."/>
            <person name="Andreopoulos B."/>
            <person name="Baker S."/>
            <person name="Barry K."/>
            <person name="Bills G."/>
            <person name="Bluhm B."/>
            <person name="Cannon C."/>
            <person name="Castanera R."/>
            <person name="Culley D."/>
            <person name="Daum C."/>
            <person name="Ezra D."/>
            <person name="Gonzalez J."/>
            <person name="Henrissat B."/>
            <person name="Kuo A."/>
            <person name="Liang C."/>
            <person name="Lipzen A."/>
            <person name="Lutzoni F."/>
            <person name="Magnuson J."/>
            <person name="Mondo S."/>
            <person name="Nolan M."/>
            <person name="Ohm R."/>
            <person name="Pangilinan J."/>
            <person name="Park H.-J."/>
            <person name="Ramirez L."/>
            <person name="Alfaro M."/>
            <person name="Sun H."/>
            <person name="Tritt A."/>
            <person name="Yoshinaga Y."/>
            <person name="Zwiers L.-H."/>
            <person name="Turgeon B."/>
            <person name="Goodwin S."/>
            <person name="Spatafora J."/>
            <person name="Crous P."/>
            <person name="Grigoriev I."/>
        </authorList>
    </citation>
    <scope>NUCLEOTIDE SEQUENCE</scope>
    <source>
        <strain evidence="3">CBS 107.79</strain>
    </source>
</reference>
<dbReference type="PANTHER" id="PTHR10622">
    <property type="entry name" value="HET DOMAIN-CONTAINING PROTEIN"/>
    <property type="match status" value="1"/>
</dbReference>
<organism evidence="3 4">
    <name type="scientific">Bimuria novae-zelandiae CBS 107.79</name>
    <dbReference type="NCBI Taxonomy" id="1447943"/>
    <lineage>
        <taxon>Eukaryota</taxon>
        <taxon>Fungi</taxon>
        <taxon>Dikarya</taxon>
        <taxon>Ascomycota</taxon>
        <taxon>Pezizomycotina</taxon>
        <taxon>Dothideomycetes</taxon>
        <taxon>Pleosporomycetidae</taxon>
        <taxon>Pleosporales</taxon>
        <taxon>Massarineae</taxon>
        <taxon>Didymosphaeriaceae</taxon>
        <taxon>Bimuria</taxon>
    </lineage>
</organism>